<dbReference type="Pfam" id="PF14525">
    <property type="entry name" value="AraC_binding_2"/>
    <property type="match status" value="1"/>
</dbReference>
<dbReference type="InterPro" id="IPR035418">
    <property type="entry name" value="AraC-bd_2"/>
</dbReference>
<proteinExistence type="predicted"/>
<dbReference type="SMART" id="SM00342">
    <property type="entry name" value="HTH_ARAC"/>
    <property type="match status" value="1"/>
</dbReference>
<accession>A0AAE5A917</accession>
<dbReference type="AlphaFoldDB" id="A0AAE5A917"/>
<dbReference type="InterPro" id="IPR018062">
    <property type="entry name" value="HTH_AraC-typ_CS"/>
</dbReference>
<dbReference type="GO" id="GO:0003700">
    <property type="term" value="F:DNA-binding transcription factor activity"/>
    <property type="evidence" value="ECO:0007669"/>
    <property type="project" value="InterPro"/>
</dbReference>
<dbReference type="InterPro" id="IPR050204">
    <property type="entry name" value="AraC_XylS_family_regulators"/>
</dbReference>
<protein>
    <submittedName>
        <fullName evidence="5">AraC family transcriptional regulator</fullName>
    </submittedName>
</protein>
<evidence type="ECO:0000256" key="3">
    <source>
        <dbReference type="ARBA" id="ARBA00023163"/>
    </source>
</evidence>
<evidence type="ECO:0000256" key="1">
    <source>
        <dbReference type="ARBA" id="ARBA00023015"/>
    </source>
</evidence>
<dbReference type="SUPFAM" id="SSF46689">
    <property type="entry name" value="Homeodomain-like"/>
    <property type="match status" value="1"/>
</dbReference>
<dbReference type="PANTHER" id="PTHR46796:SF12">
    <property type="entry name" value="HTH-TYPE DNA-BINDING TRANSCRIPTIONAL ACTIVATOR EUTR"/>
    <property type="match status" value="1"/>
</dbReference>
<dbReference type="Proteomes" id="UP001185863">
    <property type="component" value="Unassembled WGS sequence"/>
</dbReference>
<reference evidence="5" key="1">
    <citation type="submission" date="2023-10" db="EMBL/GenBank/DDBJ databases">
        <title>Development of a sustainable strategy for remediation of hydrocarbon-contaminated territories based on the waste exchange concept.</title>
        <authorList>
            <person name="Krivoruchko A."/>
        </authorList>
    </citation>
    <scope>NUCLEOTIDE SEQUENCE</scope>
    <source>
        <strain evidence="5">IEGM 68</strain>
    </source>
</reference>
<evidence type="ECO:0000313" key="6">
    <source>
        <dbReference type="Proteomes" id="UP001185863"/>
    </source>
</evidence>
<keyword evidence="2" id="KW-0238">DNA-binding</keyword>
<dbReference type="InterPro" id="IPR018060">
    <property type="entry name" value="HTH_AraC"/>
</dbReference>
<gene>
    <name evidence="5" type="ORF">R4315_28040</name>
</gene>
<keyword evidence="3" id="KW-0804">Transcription</keyword>
<evidence type="ECO:0000256" key="2">
    <source>
        <dbReference type="ARBA" id="ARBA00023125"/>
    </source>
</evidence>
<dbReference type="GO" id="GO:0043565">
    <property type="term" value="F:sequence-specific DNA binding"/>
    <property type="evidence" value="ECO:0007669"/>
    <property type="project" value="InterPro"/>
</dbReference>
<keyword evidence="1" id="KW-0805">Transcription regulation</keyword>
<feature type="domain" description="HTH araC/xylS-type" evidence="4">
    <location>
        <begin position="212"/>
        <end position="312"/>
    </location>
</feature>
<evidence type="ECO:0000259" key="4">
    <source>
        <dbReference type="PROSITE" id="PS01124"/>
    </source>
</evidence>
<evidence type="ECO:0000313" key="5">
    <source>
        <dbReference type="EMBL" id="MDV7268372.1"/>
    </source>
</evidence>
<organism evidence="5 6">
    <name type="scientific">Rhodococcus oxybenzonivorans</name>
    <dbReference type="NCBI Taxonomy" id="1990687"/>
    <lineage>
        <taxon>Bacteria</taxon>
        <taxon>Bacillati</taxon>
        <taxon>Actinomycetota</taxon>
        <taxon>Actinomycetes</taxon>
        <taxon>Mycobacteriales</taxon>
        <taxon>Nocardiaceae</taxon>
        <taxon>Rhodococcus</taxon>
    </lineage>
</organism>
<dbReference type="Pfam" id="PF12833">
    <property type="entry name" value="HTH_18"/>
    <property type="match status" value="1"/>
</dbReference>
<dbReference type="RefSeq" id="WP_317744139.1">
    <property type="nucleotide sequence ID" value="NZ_JAWLUP010000152.1"/>
</dbReference>
<name>A0AAE5A917_9NOCA</name>
<dbReference type="Gene3D" id="1.10.10.60">
    <property type="entry name" value="Homeodomain-like"/>
    <property type="match status" value="1"/>
</dbReference>
<comment type="caution">
    <text evidence="5">The sequence shown here is derived from an EMBL/GenBank/DDBJ whole genome shotgun (WGS) entry which is preliminary data.</text>
</comment>
<dbReference type="EMBL" id="JAWLUP010000152">
    <property type="protein sequence ID" value="MDV7268372.1"/>
    <property type="molecule type" value="Genomic_DNA"/>
</dbReference>
<dbReference type="PANTHER" id="PTHR46796">
    <property type="entry name" value="HTH-TYPE TRANSCRIPTIONAL ACTIVATOR RHAS-RELATED"/>
    <property type="match status" value="1"/>
</dbReference>
<dbReference type="InterPro" id="IPR009057">
    <property type="entry name" value="Homeodomain-like_sf"/>
</dbReference>
<sequence length="315" mass="34410">MREQLVGSGFTDWDEVHEVVADAYFPHDLRPLSRDDAARSSLESAELGPSRLARIGFGAAVSIESDHPGAYGINIPLAGHIVSVTGAREVTSTPGFATICPPDTRTVITDWSSSCEIIGFKVERNYLQREMDRVLARPGRQLPRQLDLRSGAGAEWLGFVRSVADQALHNSILLQSEQVSRQLCGALTTALVLAAMPDDDAGVSGIRPRIVKRVVDAIQQDPARPWTAGEMAELVDVSVRRMQQGFREYVGMTPMEYLSDVRLERVHADLCASCSPTTVSDVASRWGVMHTGRFAAAYRRKYGVTPSDTLRGGES</sequence>
<dbReference type="PROSITE" id="PS01124">
    <property type="entry name" value="HTH_ARAC_FAMILY_2"/>
    <property type="match status" value="1"/>
</dbReference>
<dbReference type="PROSITE" id="PS00041">
    <property type="entry name" value="HTH_ARAC_FAMILY_1"/>
    <property type="match status" value="1"/>
</dbReference>